<keyword evidence="1" id="KW-0812">Transmembrane</keyword>
<keyword evidence="1" id="KW-0472">Membrane</keyword>
<sequence>MPWWGGPMGGWGYALMGFGSLALWALLLIAVVVGVRAVRRDRPAADERTSPQQLLAERYARGEIDEDEYHRRLDTLTHGHT</sequence>
<dbReference type="Proteomes" id="UP001501598">
    <property type="component" value="Unassembled WGS sequence"/>
</dbReference>
<name>A0ABP8RQ85_9PSEU</name>
<feature type="domain" description="SHOCT" evidence="2">
    <location>
        <begin position="53"/>
        <end position="76"/>
    </location>
</feature>
<keyword evidence="1" id="KW-1133">Transmembrane helix</keyword>
<accession>A0ABP8RQ85</accession>
<feature type="transmembrane region" description="Helical" evidence="1">
    <location>
        <begin position="12"/>
        <end position="35"/>
    </location>
</feature>
<gene>
    <name evidence="3" type="ORF">GCM10023175_23880</name>
</gene>
<reference evidence="4" key="1">
    <citation type="journal article" date="2019" name="Int. J. Syst. Evol. Microbiol.">
        <title>The Global Catalogue of Microorganisms (GCM) 10K type strain sequencing project: providing services to taxonomists for standard genome sequencing and annotation.</title>
        <authorList>
            <consortium name="The Broad Institute Genomics Platform"/>
            <consortium name="The Broad Institute Genome Sequencing Center for Infectious Disease"/>
            <person name="Wu L."/>
            <person name="Ma J."/>
        </authorList>
    </citation>
    <scope>NUCLEOTIDE SEQUENCE [LARGE SCALE GENOMIC DNA]</scope>
    <source>
        <strain evidence="4">JCM 17906</strain>
    </source>
</reference>
<dbReference type="EMBL" id="BAABGT010000029">
    <property type="protein sequence ID" value="GAA4544896.1"/>
    <property type="molecule type" value="Genomic_DNA"/>
</dbReference>
<dbReference type="InterPro" id="IPR018649">
    <property type="entry name" value="SHOCT"/>
</dbReference>
<comment type="caution">
    <text evidence="3">The sequence shown here is derived from an EMBL/GenBank/DDBJ whole genome shotgun (WGS) entry which is preliminary data.</text>
</comment>
<proteinExistence type="predicted"/>
<evidence type="ECO:0000313" key="4">
    <source>
        <dbReference type="Proteomes" id="UP001501598"/>
    </source>
</evidence>
<keyword evidence="4" id="KW-1185">Reference proteome</keyword>
<organism evidence="3 4">
    <name type="scientific">Pseudonocardia xishanensis</name>
    <dbReference type="NCBI Taxonomy" id="630995"/>
    <lineage>
        <taxon>Bacteria</taxon>
        <taxon>Bacillati</taxon>
        <taxon>Actinomycetota</taxon>
        <taxon>Actinomycetes</taxon>
        <taxon>Pseudonocardiales</taxon>
        <taxon>Pseudonocardiaceae</taxon>
        <taxon>Pseudonocardia</taxon>
    </lineage>
</organism>
<evidence type="ECO:0000256" key="1">
    <source>
        <dbReference type="SAM" id="Phobius"/>
    </source>
</evidence>
<evidence type="ECO:0000259" key="2">
    <source>
        <dbReference type="Pfam" id="PF09851"/>
    </source>
</evidence>
<protein>
    <recommendedName>
        <fullName evidence="2">SHOCT domain-containing protein</fullName>
    </recommendedName>
</protein>
<evidence type="ECO:0000313" key="3">
    <source>
        <dbReference type="EMBL" id="GAA4544896.1"/>
    </source>
</evidence>
<dbReference type="Pfam" id="PF09851">
    <property type="entry name" value="SHOCT"/>
    <property type="match status" value="1"/>
</dbReference>
<dbReference type="RefSeq" id="WP_345416036.1">
    <property type="nucleotide sequence ID" value="NZ_BAABGT010000029.1"/>
</dbReference>